<feature type="non-terminal residue" evidence="1">
    <location>
        <position position="1"/>
    </location>
</feature>
<organism evidence="1 2">
    <name type="scientific">Eragrostis curvula</name>
    <name type="common">weeping love grass</name>
    <dbReference type="NCBI Taxonomy" id="38414"/>
    <lineage>
        <taxon>Eukaryota</taxon>
        <taxon>Viridiplantae</taxon>
        <taxon>Streptophyta</taxon>
        <taxon>Embryophyta</taxon>
        <taxon>Tracheophyta</taxon>
        <taxon>Spermatophyta</taxon>
        <taxon>Magnoliopsida</taxon>
        <taxon>Liliopsida</taxon>
        <taxon>Poales</taxon>
        <taxon>Poaceae</taxon>
        <taxon>PACMAD clade</taxon>
        <taxon>Chloridoideae</taxon>
        <taxon>Eragrostideae</taxon>
        <taxon>Eragrostidinae</taxon>
        <taxon>Eragrostis</taxon>
    </lineage>
</organism>
<dbReference type="AlphaFoldDB" id="A0A5J9WNC0"/>
<dbReference type="EMBL" id="RWGY01000002">
    <property type="protein sequence ID" value="TVU49387.1"/>
    <property type="molecule type" value="Genomic_DNA"/>
</dbReference>
<sequence length="95" mass="10327">MDVVDEQSQSKRCRLISTPCALTSLTIRETSNNTGENYASSDEDVPMQFATTLPNHNIFKPLGVFEQGESSKGSALVEELAMLALQHDKGGPTQN</sequence>
<evidence type="ECO:0000313" key="2">
    <source>
        <dbReference type="Proteomes" id="UP000324897"/>
    </source>
</evidence>
<keyword evidence="2" id="KW-1185">Reference proteome</keyword>
<comment type="caution">
    <text evidence="1">The sequence shown here is derived from an EMBL/GenBank/DDBJ whole genome shotgun (WGS) entry which is preliminary data.</text>
</comment>
<dbReference type="Proteomes" id="UP000324897">
    <property type="component" value="Chromosome 6"/>
</dbReference>
<reference evidence="1 2" key="1">
    <citation type="journal article" date="2019" name="Sci. Rep.">
        <title>A high-quality genome of Eragrostis curvula grass provides insights into Poaceae evolution and supports new strategies to enhance forage quality.</title>
        <authorList>
            <person name="Carballo J."/>
            <person name="Santos B.A.C.M."/>
            <person name="Zappacosta D."/>
            <person name="Garbus I."/>
            <person name="Selva J.P."/>
            <person name="Gallo C.A."/>
            <person name="Diaz A."/>
            <person name="Albertini E."/>
            <person name="Caccamo M."/>
            <person name="Echenique V."/>
        </authorList>
    </citation>
    <scope>NUCLEOTIDE SEQUENCE [LARGE SCALE GENOMIC DNA]</scope>
    <source>
        <strain evidence="2">cv. Victoria</strain>
        <tissue evidence="1">Leaf</tissue>
    </source>
</reference>
<gene>
    <name evidence="1" type="ORF">EJB05_00695</name>
</gene>
<proteinExistence type="predicted"/>
<evidence type="ECO:0000313" key="1">
    <source>
        <dbReference type="EMBL" id="TVU49387.1"/>
    </source>
</evidence>
<dbReference type="Gramene" id="TVU49387">
    <property type="protein sequence ID" value="TVU49387"/>
    <property type="gene ID" value="EJB05_00695"/>
</dbReference>
<protein>
    <submittedName>
        <fullName evidence="1">Uncharacterized protein</fullName>
    </submittedName>
</protein>
<name>A0A5J9WNC0_9POAL</name>
<accession>A0A5J9WNC0</accession>